<evidence type="ECO:0000259" key="6">
    <source>
        <dbReference type="Pfam" id="PF01281"/>
    </source>
</evidence>
<comment type="caution">
    <text evidence="7">The sequence shown here is derived from an EMBL/GenBank/DDBJ whole genome shotgun (WGS) entry which is preliminary data.</text>
</comment>
<reference evidence="7" key="1">
    <citation type="submission" date="2014-03" db="EMBL/GenBank/DDBJ databases">
        <authorList>
            <person name="Casaregola S."/>
        </authorList>
    </citation>
    <scope>NUCLEOTIDE SEQUENCE [LARGE SCALE GENOMIC DNA]</scope>
    <source>
        <strain evidence="7">CLIB 918</strain>
    </source>
</reference>
<dbReference type="AlphaFoldDB" id="A0A0J9XC88"/>
<evidence type="ECO:0000313" key="8">
    <source>
        <dbReference type="Proteomes" id="UP000242525"/>
    </source>
</evidence>
<feature type="region of interest" description="Disordered" evidence="5">
    <location>
        <begin position="263"/>
        <end position="316"/>
    </location>
</feature>
<feature type="coiled-coil region" evidence="4">
    <location>
        <begin position="88"/>
        <end position="119"/>
    </location>
</feature>
<name>A0A0J9XC88_GEOCN</name>
<evidence type="ECO:0000256" key="2">
    <source>
        <dbReference type="ARBA" id="ARBA00022980"/>
    </source>
</evidence>
<comment type="similarity">
    <text evidence="1">Belongs to the bacterial ribosomal protein bL9 family.</text>
</comment>
<dbReference type="Gene3D" id="3.40.5.10">
    <property type="entry name" value="Ribosomal protein L9, N-terminal domain"/>
    <property type="match status" value="1"/>
</dbReference>
<dbReference type="OrthoDB" id="5555409at2759"/>
<dbReference type="GO" id="GO:1990904">
    <property type="term" value="C:ribonucleoprotein complex"/>
    <property type="evidence" value="ECO:0007669"/>
    <property type="project" value="UniProtKB-KW"/>
</dbReference>
<keyword evidence="2 7" id="KW-0689">Ribosomal protein</keyword>
<gene>
    <name evidence="7" type="ORF">BN980_GECA10s00439g</name>
</gene>
<dbReference type="GO" id="GO:0006412">
    <property type="term" value="P:translation"/>
    <property type="evidence" value="ECO:0007669"/>
    <property type="project" value="InterPro"/>
</dbReference>
<dbReference type="Proteomes" id="UP000242525">
    <property type="component" value="Unassembled WGS sequence"/>
</dbReference>
<sequence>MSYSHHLHRLAGVRAFSTSVACLKSTVDKKIPVQLLKDVPGLGVRGEVVSVTPGRMRNQLHRNGGANYVIKNVALKIPAVSRESILERQKIEREAKEAAEAAQREAQRIQAEKEASGRLTAQDEMLRALEKSTNLSFNINATPKSTVEATTPASDLFFLESALKSLPEVIIFQAQAQPTGYIAPHVTSQSLSARLNNLLGVEVDPSTISFTVYQNKKPVQTSVIDFVGIYEVQIALASDRVLTKKLRVSPKFPIENWEQLQRPADAPLPTPVAAPAAEAAKAAPVAEASPAPTAEGAKAAETESQPESSQKTFEWENDFIVNFGKKTNKK</sequence>
<evidence type="ECO:0000256" key="4">
    <source>
        <dbReference type="SAM" id="Coils"/>
    </source>
</evidence>
<keyword evidence="8" id="KW-1185">Reference proteome</keyword>
<dbReference type="GO" id="GO:0003735">
    <property type="term" value="F:structural constituent of ribosome"/>
    <property type="evidence" value="ECO:0007669"/>
    <property type="project" value="InterPro"/>
</dbReference>
<evidence type="ECO:0000256" key="5">
    <source>
        <dbReference type="SAM" id="MobiDB-lite"/>
    </source>
</evidence>
<evidence type="ECO:0000313" key="7">
    <source>
        <dbReference type="EMBL" id="CDO55137.1"/>
    </source>
</evidence>
<evidence type="ECO:0000256" key="1">
    <source>
        <dbReference type="ARBA" id="ARBA00010605"/>
    </source>
</evidence>
<feature type="compositionally biased region" description="Low complexity" evidence="5">
    <location>
        <begin position="273"/>
        <end position="294"/>
    </location>
</feature>
<dbReference type="InterPro" id="IPR020070">
    <property type="entry name" value="Ribosomal_bL9_N"/>
</dbReference>
<feature type="compositionally biased region" description="Polar residues" evidence="5">
    <location>
        <begin position="302"/>
        <end position="312"/>
    </location>
</feature>
<keyword evidence="3" id="KW-0687">Ribonucleoprotein</keyword>
<dbReference type="EMBL" id="CCBN010000010">
    <property type="protein sequence ID" value="CDO55137.1"/>
    <property type="molecule type" value="Genomic_DNA"/>
</dbReference>
<accession>A0A0J9XC88</accession>
<dbReference type="SUPFAM" id="SSF55658">
    <property type="entry name" value="L9 N-domain-like"/>
    <property type="match status" value="1"/>
</dbReference>
<dbReference type="PANTHER" id="PTHR21368">
    <property type="entry name" value="50S RIBOSOMAL PROTEIN L9"/>
    <property type="match status" value="1"/>
</dbReference>
<dbReference type="InterPro" id="IPR009027">
    <property type="entry name" value="Ribosomal_bL9/RNase_H1_N"/>
</dbReference>
<protein>
    <submittedName>
        <fullName evidence="7">Similar to Saccharomyces cerevisiae YNR022C MRPL50 Mitochondrial ribosomal protein of the large subunit</fullName>
    </submittedName>
</protein>
<dbReference type="InterPro" id="IPR036935">
    <property type="entry name" value="Ribosomal_bL9_N_sf"/>
</dbReference>
<evidence type="ECO:0000256" key="3">
    <source>
        <dbReference type="ARBA" id="ARBA00023274"/>
    </source>
</evidence>
<dbReference type="Pfam" id="PF01281">
    <property type="entry name" value="Ribosomal_L9_N"/>
    <property type="match status" value="1"/>
</dbReference>
<organism evidence="7 8">
    <name type="scientific">Geotrichum candidum</name>
    <name type="common">Oospora lactis</name>
    <name type="synonym">Dipodascus geotrichum</name>
    <dbReference type="NCBI Taxonomy" id="1173061"/>
    <lineage>
        <taxon>Eukaryota</taxon>
        <taxon>Fungi</taxon>
        <taxon>Dikarya</taxon>
        <taxon>Ascomycota</taxon>
        <taxon>Saccharomycotina</taxon>
        <taxon>Dipodascomycetes</taxon>
        <taxon>Dipodascales</taxon>
        <taxon>Dipodascaceae</taxon>
        <taxon>Geotrichum</taxon>
    </lineage>
</organism>
<feature type="domain" description="Ribosomal protein L9" evidence="6">
    <location>
        <begin position="32"/>
        <end position="69"/>
    </location>
</feature>
<dbReference type="InterPro" id="IPR000244">
    <property type="entry name" value="Ribosomal_bL9"/>
</dbReference>
<dbReference type="GO" id="GO:0005840">
    <property type="term" value="C:ribosome"/>
    <property type="evidence" value="ECO:0007669"/>
    <property type="project" value="UniProtKB-KW"/>
</dbReference>
<keyword evidence="4" id="KW-0175">Coiled coil</keyword>
<dbReference type="STRING" id="1173061.A0A0J9XC88"/>
<proteinExistence type="inferred from homology"/>